<dbReference type="PANTHER" id="PTHR38593">
    <property type="entry name" value="BLR2558 PROTEIN"/>
    <property type="match status" value="1"/>
</dbReference>
<gene>
    <name evidence="2" type="ORF">OFBG_00087</name>
</gene>
<dbReference type="InterPro" id="IPR025419">
    <property type="entry name" value="DUF4142"/>
</dbReference>
<evidence type="ECO:0000313" key="2">
    <source>
        <dbReference type="EMBL" id="EEO29059.1"/>
    </source>
</evidence>
<name>C3X783_OXAFO</name>
<dbReference type="RefSeq" id="WP_005879314.1">
    <property type="nucleotide sequence ID" value="NZ_CP019430.1"/>
</dbReference>
<dbReference type="Proteomes" id="UP000005089">
    <property type="component" value="Unassembled WGS sequence"/>
</dbReference>
<accession>C3X783</accession>
<feature type="domain" description="DUF4142" evidence="1">
    <location>
        <begin position="54"/>
        <end position="194"/>
    </location>
</feature>
<keyword evidence="3" id="KW-1185">Reference proteome</keyword>
<organism evidence="2 3">
    <name type="scientific">Oxalobacter formigenes OXCC13</name>
    <dbReference type="NCBI Taxonomy" id="556269"/>
    <lineage>
        <taxon>Bacteria</taxon>
        <taxon>Pseudomonadati</taxon>
        <taxon>Pseudomonadota</taxon>
        <taxon>Betaproteobacteria</taxon>
        <taxon>Burkholderiales</taxon>
        <taxon>Oxalobacteraceae</taxon>
        <taxon>Oxalobacter</taxon>
    </lineage>
</organism>
<evidence type="ECO:0000313" key="3">
    <source>
        <dbReference type="Proteomes" id="UP000005089"/>
    </source>
</evidence>
<dbReference type="Gene3D" id="1.20.1260.10">
    <property type="match status" value="1"/>
</dbReference>
<proteinExistence type="predicted"/>
<dbReference type="PANTHER" id="PTHR38593:SF1">
    <property type="entry name" value="BLR2558 PROTEIN"/>
    <property type="match status" value="1"/>
</dbReference>
<dbReference type="eggNOG" id="COG3652">
    <property type="taxonomic scope" value="Bacteria"/>
</dbReference>
<dbReference type="HOGENOM" id="CLU_1553757_0_0_4"/>
<evidence type="ECO:0000259" key="1">
    <source>
        <dbReference type="Pfam" id="PF13628"/>
    </source>
</evidence>
<dbReference type="Pfam" id="PF13628">
    <property type="entry name" value="DUF4142"/>
    <property type="match status" value="1"/>
</dbReference>
<protein>
    <recommendedName>
        <fullName evidence="1">DUF4142 domain-containing protein</fullName>
    </recommendedName>
</protein>
<reference evidence="2 3" key="1">
    <citation type="submission" date="2009-02" db="EMBL/GenBank/DDBJ databases">
        <title>The Genome Sequence of Oxalobacter formigenes OXCC13.</title>
        <authorList>
            <consortium name="The Broad Institute Genome Sequencing Platform"/>
            <person name="Ward D."/>
            <person name="Young S.K."/>
            <person name="Kodira C.D."/>
            <person name="Zeng Q."/>
            <person name="Koehrsen M."/>
            <person name="Alvarado L."/>
            <person name="Berlin A."/>
            <person name="Borenstein D."/>
            <person name="Chen Z."/>
            <person name="Engels R."/>
            <person name="Freedman E."/>
            <person name="Gellesch M."/>
            <person name="Goldberg J."/>
            <person name="Griggs A."/>
            <person name="Gujja S."/>
            <person name="Heiman D."/>
            <person name="Hepburn T."/>
            <person name="Howarth C."/>
            <person name="Jen D."/>
            <person name="Larson L."/>
            <person name="Lewis B."/>
            <person name="Mehta T."/>
            <person name="Park D."/>
            <person name="Pearson M."/>
            <person name="Roberts A."/>
            <person name="Saif S."/>
            <person name="Shea T."/>
            <person name="Shenoy N."/>
            <person name="Sisk P."/>
            <person name="Stolte C."/>
            <person name="Sykes S."/>
            <person name="Walk T."/>
            <person name="White J."/>
            <person name="Yandava C."/>
            <person name="Allison M.J."/>
            <person name="Lander E."/>
            <person name="Nusbaum C."/>
            <person name="Galagan J."/>
            <person name="Birren B."/>
        </authorList>
    </citation>
    <scope>NUCLEOTIDE SEQUENCE [LARGE SCALE GENOMIC DNA]</scope>
    <source>
        <strain evidence="2 3">OXCC13</strain>
    </source>
</reference>
<dbReference type="GeneID" id="77136020"/>
<dbReference type="AlphaFoldDB" id="C3X783"/>
<dbReference type="STRING" id="847.BRW83_2194"/>
<dbReference type="EMBL" id="GG658170">
    <property type="protein sequence ID" value="EEO29059.1"/>
    <property type="molecule type" value="Genomic_DNA"/>
</dbReference>
<sequence>MKILELPIHFLTLMTDLIFTFKEGYMKKITSWLLLAAISLGFISMAHAQNYNSAPEVVSTLYSINKAQIETAQIAKNKTINDSVLKFANKMINDHKNAQTKLDQIAKSNNINKISSADARTIRGEARKAMRSMKKVNGITFDQTYMDYTINSHKKALNVINDYILPRVQNAELKNYTLAMRQNIMNHLQEAQQIRMNIQ</sequence>
<dbReference type="InterPro" id="IPR012347">
    <property type="entry name" value="Ferritin-like"/>
</dbReference>